<name>A0ABQ3IUB8_9GAMM</name>
<dbReference type="InterPro" id="IPR003439">
    <property type="entry name" value="ABC_transporter-like_ATP-bd"/>
</dbReference>
<dbReference type="PANTHER" id="PTHR42794">
    <property type="entry name" value="HEMIN IMPORT ATP-BINDING PROTEIN HMUV"/>
    <property type="match status" value="1"/>
</dbReference>
<dbReference type="Proteomes" id="UP000626370">
    <property type="component" value="Unassembled WGS sequence"/>
</dbReference>
<dbReference type="PROSITE" id="PS50893">
    <property type="entry name" value="ABC_TRANSPORTER_2"/>
    <property type="match status" value="1"/>
</dbReference>
<dbReference type="CDD" id="cd03214">
    <property type="entry name" value="ABC_Iron-Siderophores_B12_Hemin"/>
    <property type="match status" value="1"/>
</dbReference>
<dbReference type="Pfam" id="PF00005">
    <property type="entry name" value="ABC_tran"/>
    <property type="match status" value="1"/>
</dbReference>
<organism evidence="4 5">
    <name type="scientific">Thalassotalea profundi</name>
    <dbReference type="NCBI Taxonomy" id="2036687"/>
    <lineage>
        <taxon>Bacteria</taxon>
        <taxon>Pseudomonadati</taxon>
        <taxon>Pseudomonadota</taxon>
        <taxon>Gammaproteobacteria</taxon>
        <taxon>Alteromonadales</taxon>
        <taxon>Colwelliaceae</taxon>
        <taxon>Thalassotalea</taxon>
    </lineage>
</organism>
<dbReference type="Gene3D" id="3.40.50.300">
    <property type="entry name" value="P-loop containing nucleotide triphosphate hydrolases"/>
    <property type="match status" value="1"/>
</dbReference>
<dbReference type="EMBL" id="BNAH01000008">
    <property type="protein sequence ID" value="GHE91608.1"/>
    <property type="molecule type" value="Genomic_DNA"/>
</dbReference>
<accession>A0ABQ3IUB8</accession>
<dbReference type="PANTHER" id="PTHR42794:SF2">
    <property type="entry name" value="ABC TRANSPORTER ATP-BINDING PROTEIN"/>
    <property type="match status" value="1"/>
</dbReference>
<feature type="domain" description="ABC transporter" evidence="3">
    <location>
        <begin position="5"/>
        <end position="237"/>
    </location>
</feature>
<dbReference type="SMART" id="SM00382">
    <property type="entry name" value="AAA"/>
    <property type="match status" value="1"/>
</dbReference>
<dbReference type="InterPro" id="IPR003593">
    <property type="entry name" value="AAA+_ATPase"/>
</dbReference>
<evidence type="ECO:0000259" key="3">
    <source>
        <dbReference type="PROSITE" id="PS50893"/>
    </source>
</evidence>
<evidence type="ECO:0000256" key="1">
    <source>
        <dbReference type="ARBA" id="ARBA00022741"/>
    </source>
</evidence>
<evidence type="ECO:0000256" key="2">
    <source>
        <dbReference type="ARBA" id="ARBA00022840"/>
    </source>
</evidence>
<gene>
    <name evidence="4" type="primary">btuD</name>
    <name evidence="4" type="ORF">GCM10011501_21240</name>
</gene>
<dbReference type="InterPro" id="IPR027417">
    <property type="entry name" value="P-loop_NTPase"/>
</dbReference>
<dbReference type="SUPFAM" id="SSF52540">
    <property type="entry name" value="P-loop containing nucleoside triphosphate hydrolases"/>
    <property type="match status" value="1"/>
</dbReference>
<reference evidence="5" key="1">
    <citation type="journal article" date="2019" name="Int. J. Syst. Evol. Microbiol.">
        <title>The Global Catalogue of Microorganisms (GCM) 10K type strain sequencing project: providing services to taxonomists for standard genome sequencing and annotation.</title>
        <authorList>
            <consortium name="The Broad Institute Genomics Platform"/>
            <consortium name="The Broad Institute Genome Sequencing Center for Infectious Disease"/>
            <person name="Wu L."/>
            <person name="Ma J."/>
        </authorList>
    </citation>
    <scope>NUCLEOTIDE SEQUENCE [LARGE SCALE GENOMIC DNA]</scope>
    <source>
        <strain evidence="5">CGMCC 1.15922</strain>
    </source>
</reference>
<evidence type="ECO:0000313" key="5">
    <source>
        <dbReference type="Proteomes" id="UP000626370"/>
    </source>
</evidence>
<keyword evidence="2" id="KW-0067">ATP-binding</keyword>
<dbReference type="RefSeq" id="WP_189378252.1">
    <property type="nucleotide sequence ID" value="NZ_BNAH01000008.1"/>
</dbReference>
<keyword evidence="5" id="KW-1185">Reference proteome</keyword>
<sequence>MAMVLEANNLTWQVDNKKIVDQISFSLKKGETLGIVGPNGAGKTSLLKCLYRGYPLSDGDIKITGKNLGDVDRKYIAQKVAVVAQHHDSVFDLTVFDVVHMGLLPHKGLFDRDNSEDLQLIELALKKVDLFEKSTQIFKTLSGGEQQRCLIARAIVQRPSILIMDEPTNHLDVFYQHQILELVNKLELSLVITIHDLNLAAQYCDRLLLMAEGKVIAIDTPEKLLTRERLQQVFKLDCIVDKNPFTESPRITFSGTNFADLTVEPDKRECVKTVGIKNEN</sequence>
<evidence type="ECO:0000313" key="4">
    <source>
        <dbReference type="EMBL" id="GHE91608.1"/>
    </source>
</evidence>
<proteinExistence type="predicted"/>
<protein>
    <submittedName>
        <fullName evidence="4">ABC cobalamin uptake system ATPase BtuD</fullName>
    </submittedName>
</protein>
<keyword evidence="1" id="KW-0547">Nucleotide-binding</keyword>
<comment type="caution">
    <text evidence="4">The sequence shown here is derived from an EMBL/GenBank/DDBJ whole genome shotgun (WGS) entry which is preliminary data.</text>
</comment>